<dbReference type="KEGG" id="ain:Acin_1182"/>
<accession>G4Q877</accession>
<dbReference type="HOGENOM" id="CLU_3113490_0_0_9"/>
<evidence type="ECO:0000313" key="2">
    <source>
        <dbReference type="Proteomes" id="UP000007093"/>
    </source>
</evidence>
<dbReference type="Proteomes" id="UP000007093">
    <property type="component" value="Chromosome"/>
</dbReference>
<proteinExistence type="predicted"/>
<keyword evidence="2" id="KW-1185">Reference proteome</keyword>
<name>G4Q877_ACIIR</name>
<dbReference type="EMBL" id="CP003058">
    <property type="protein sequence ID" value="AEQ22408.1"/>
    <property type="molecule type" value="Genomic_DNA"/>
</dbReference>
<evidence type="ECO:0000313" key="1">
    <source>
        <dbReference type="EMBL" id="AEQ22408.1"/>
    </source>
</evidence>
<dbReference type="InParanoid" id="G4Q877"/>
<organism evidence="1 2">
    <name type="scientific">Acidaminococcus intestini (strain RyC-MR95)</name>
    <dbReference type="NCBI Taxonomy" id="568816"/>
    <lineage>
        <taxon>Bacteria</taxon>
        <taxon>Bacillati</taxon>
        <taxon>Bacillota</taxon>
        <taxon>Negativicutes</taxon>
        <taxon>Acidaminococcales</taxon>
        <taxon>Acidaminococcaceae</taxon>
        <taxon>Acidaminococcus</taxon>
    </lineage>
</organism>
<gene>
    <name evidence="1" type="ordered locus">Acin_1182</name>
</gene>
<sequence>MNKNVQSKLKIFCKIWRDIPGDNAGSSSFFHLSAPIFTLLGKIPSTEQGR</sequence>
<dbReference type="AlphaFoldDB" id="G4Q877"/>
<reference evidence="1 2" key="1">
    <citation type="journal article" date="2011" name="J. Bacteriol.">
        <title>Complete genome sequence of Acidaminococcus intestini RYC-MR95, a Gram-negative bacterium from the phylum Firmicutes.</title>
        <authorList>
            <person name="D'Auria G."/>
            <person name="Galan J.C."/>
            <person name="Rodriguez-Alcayna M."/>
            <person name="Moya A."/>
            <person name="Baquero F."/>
            <person name="Latorre A."/>
        </authorList>
    </citation>
    <scope>NUCLEOTIDE SEQUENCE [LARGE SCALE GENOMIC DNA]</scope>
    <source>
        <strain evidence="1 2">RyC-MR95</strain>
    </source>
</reference>
<dbReference type="STRING" id="568816.Acin_1182"/>
<protein>
    <submittedName>
        <fullName evidence="1">Uncharacterized protein</fullName>
    </submittedName>
</protein>